<protein>
    <submittedName>
        <fullName evidence="2">Nucleotidyltransferase domain-containing protein</fullName>
    </submittedName>
</protein>
<dbReference type="SUPFAM" id="SSF81301">
    <property type="entry name" value="Nucleotidyltransferase"/>
    <property type="match status" value="1"/>
</dbReference>
<gene>
    <name evidence="2" type="ORF">ACFO0B_06585</name>
</gene>
<name>A0ABV8DNJ5_9NOCA</name>
<keyword evidence="3" id="KW-1185">Reference proteome</keyword>
<dbReference type="EMBL" id="JBHSAX010000006">
    <property type="protein sequence ID" value="MFC3961651.1"/>
    <property type="molecule type" value="Genomic_DNA"/>
</dbReference>
<sequence>MNHPGLRHLLETNRPDQFALLEAATELFTRSDAVTDLLVRGSLARGTADRLSDVDFVVAVEDARFPEFVSALNPLIATELGGILPGWRDTIVGDMGGLGYVFLLVWVDHLQQLDLYAVPASRLARVREQSLCQPIFSRDPDAARTVDAETTGFVTREARRPPDCENLLIEALVIGYLIRKRVTRGQNFIAYSEWFLFNTAVKNLIKTALAPSSSYYGWYQLNEEVGRTPLGRECLHHLTALVTAAPSPTLESVTEGLNRVIAVAEKAIPQILESHRDAIDAYRRYMEL</sequence>
<dbReference type="RefSeq" id="WP_378611409.1">
    <property type="nucleotide sequence ID" value="NZ_JBHSAX010000006.1"/>
</dbReference>
<evidence type="ECO:0000313" key="2">
    <source>
        <dbReference type="EMBL" id="MFC3961651.1"/>
    </source>
</evidence>
<reference evidence="3" key="1">
    <citation type="journal article" date="2019" name="Int. J. Syst. Evol. Microbiol.">
        <title>The Global Catalogue of Microorganisms (GCM) 10K type strain sequencing project: providing services to taxonomists for standard genome sequencing and annotation.</title>
        <authorList>
            <consortium name="The Broad Institute Genomics Platform"/>
            <consortium name="The Broad Institute Genome Sequencing Center for Infectious Disease"/>
            <person name="Wu L."/>
            <person name="Ma J."/>
        </authorList>
    </citation>
    <scope>NUCLEOTIDE SEQUENCE [LARGE SCALE GENOMIC DNA]</scope>
    <source>
        <strain evidence="3">CGMCC 4.7330</strain>
    </source>
</reference>
<accession>A0ABV8DNJ5</accession>
<dbReference type="CDD" id="cd05403">
    <property type="entry name" value="NT_KNTase_like"/>
    <property type="match status" value="1"/>
</dbReference>
<dbReference type="InterPro" id="IPR002934">
    <property type="entry name" value="Polymerase_NTP_transf_dom"/>
</dbReference>
<proteinExistence type="predicted"/>
<dbReference type="InterPro" id="IPR043519">
    <property type="entry name" value="NT_sf"/>
</dbReference>
<evidence type="ECO:0000259" key="1">
    <source>
        <dbReference type="Pfam" id="PF01909"/>
    </source>
</evidence>
<comment type="caution">
    <text evidence="2">The sequence shown here is derived from an EMBL/GenBank/DDBJ whole genome shotgun (WGS) entry which is preliminary data.</text>
</comment>
<dbReference type="Gene3D" id="3.30.460.10">
    <property type="entry name" value="Beta Polymerase, domain 2"/>
    <property type="match status" value="1"/>
</dbReference>
<evidence type="ECO:0000313" key="3">
    <source>
        <dbReference type="Proteomes" id="UP001595696"/>
    </source>
</evidence>
<feature type="domain" description="Polymerase nucleotidyl transferase" evidence="1">
    <location>
        <begin position="30"/>
        <end position="65"/>
    </location>
</feature>
<organism evidence="2 3">
    <name type="scientific">Nocardia jiangsuensis</name>
    <dbReference type="NCBI Taxonomy" id="1691563"/>
    <lineage>
        <taxon>Bacteria</taxon>
        <taxon>Bacillati</taxon>
        <taxon>Actinomycetota</taxon>
        <taxon>Actinomycetes</taxon>
        <taxon>Mycobacteriales</taxon>
        <taxon>Nocardiaceae</taxon>
        <taxon>Nocardia</taxon>
    </lineage>
</organism>
<dbReference type="Proteomes" id="UP001595696">
    <property type="component" value="Unassembled WGS sequence"/>
</dbReference>
<dbReference type="Pfam" id="PF01909">
    <property type="entry name" value="NTP_transf_2"/>
    <property type="match status" value="1"/>
</dbReference>